<protein>
    <submittedName>
        <fullName evidence="3">Zinc ribbon domain-containing protein</fullName>
    </submittedName>
</protein>
<dbReference type="Pfam" id="PF12773">
    <property type="entry name" value="DZR"/>
    <property type="match status" value="1"/>
</dbReference>
<keyword evidence="1" id="KW-1133">Transmembrane helix</keyword>
<evidence type="ECO:0000313" key="4">
    <source>
        <dbReference type="Proteomes" id="UP001284601"/>
    </source>
</evidence>
<keyword evidence="1" id="KW-0472">Membrane</keyword>
<organism evidence="3 4">
    <name type="scientific">Conexibacter stalactiti</name>
    <dbReference type="NCBI Taxonomy" id="1940611"/>
    <lineage>
        <taxon>Bacteria</taxon>
        <taxon>Bacillati</taxon>
        <taxon>Actinomycetota</taxon>
        <taxon>Thermoleophilia</taxon>
        <taxon>Solirubrobacterales</taxon>
        <taxon>Conexibacteraceae</taxon>
        <taxon>Conexibacter</taxon>
    </lineage>
</organism>
<dbReference type="Proteomes" id="UP001284601">
    <property type="component" value="Unassembled WGS sequence"/>
</dbReference>
<reference evidence="4" key="1">
    <citation type="submission" date="2023-07" db="EMBL/GenBank/DDBJ databases">
        <title>Conexibacter stalactiti sp. nov., isolated from stalactites in a lava cave and emended description of the genus Conexibacter.</title>
        <authorList>
            <person name="Lee S.D."/>
        </authorList>
    </citation>
    <scope>NUCLEOTIDE SEQUENCE [LARGE SCALE GENOMIC DNA]</scope>
    <source>
        <strain evidence="4">KCTC 39840</strain>
    </source>
</reference>
<dbReference type="InterPro" id="IPR025874">
    <property type="entry name" value="DZR"/>
</dbReference>
<feature type="transmembrane region" description="Helical" evidence="1">
    <location>
        <begin position="49"/>
        <end position="70"/>
    </location>
</feature>
<feature type="domain" description="DZANK-type" evidence="2">
    <location>
        <begin position="101"/>
        <end position="144"/>
    </location>
</feature>
<feature type="transmembrane region" description="Helical" evidence="1">
    <location>
        <begin position="16"/>
        <end position="37"/>
    </location>
</feature>
<accession>A0ABU4HQX0</accession>
<evidence type="ECO:0000256" key="1">
    <source>
        <dbReference type="SAM" id="Phobius"/>
    </source>
</evidence>
<gene>
    <name evidence="3" type="ORF">R7226_14865</name>
</gene>
<dbReference type="EMBL" id="JAWSTH010000037">
    <property type="protein sequence ID" value="MDW5595629.1"/>
    <property type="molecule type" value="Genomic_DNA"/>
</dbReference>
<name>A0ABU4HQX0_9ACTN</name>
<dbReference type="RefSeq" id="WP_318597965.1">
    <property type="nucleotide sequence ID" value="NZ_JAWSTH010000037.1"/>
</dbReference>
<sequence length="170" mass="19420">MTPFAIFGIENSGLNLAVNLVLLFLVVLWIALIYWTFADARRRIEDPMLVGCATAASLFPLVGTLVYMIVRPPEYLDDVRERELEMQAAEARLAQLGYHLCPHCDFEVEKDFLRCPNCMRKLKDPCRSCGKPLDPMWKVCPYCETEVEATAAAPRRARRRRVEDVAEPTQ</sequence>
<evidence type="ECO:0000259" key="2">
    <source>
        <dbReference type="Pfam" id="PF12773"/>
    </source>
</evidence>
<proteinExistence type="predicted"/>
<keyword evidence="4" id="KW-1185">Reference proteome</keyword>
<comment type="caution">
    <text evidence="3">The sequence shown here is derived from an EMBL/GenBank/DDBJ whole genome shotgun (WGS) entry which is preliminary data.</text>
</comment>
<keyword evidence="1" id="KW-0812">Transmembrane</keyword>
<reference evidence="3 4" key="2">
    <citation type="submission" date="2023-10" db="EMBL/GenBank/DDBJ databases">
        <authorList>
            <person name="Han X.F."/>
        </authorList>
    </citation>
    <scope>NUCLEOTIDE SEQUENCE [LARGE SCALE GENOMIC DNA]</scope>
    <source>
        <strain evidence="3 4">KCTC 39840</strain>
    </source>
</reference>
<evidence type="ECO:0000313" key="3">
    <source>
        <dbReference type="EMBL" id="MDW5595629.1"/>
    </source>
</evidence>